<protein>
    <recommendedName>
        <fullName evidence="2">Cytochrome c domain-containing protein</fullName>
    </recommendedName>
</protein>
<dbReference type="SUPFAM" id="SSF46626">
    <property type="entry name" value="Cytochrome c"/>
    <property type="match status" value="1"/>
</dbReference>
<evidence type="ECO:0000313" key="1">
    <source>
        <dbReference type="EMBL" id="SUZ60580.1"/>
    </source>
</evidence>
<dbReference type="InterPro" id="IPR036909">
    <property type="entry name" value="Cyt_c-like_dom_sf"/>
</dbReference>
<dbReference type="GO" id="GO:0009055">
    <property type="term" value="F:electron transfer activity"/>
    <property type="evidence" value="ECO:0007669"/>
    <property type="project" value="InterPro"/>
</dbReference>
<dbReference type="GO" id="GO:0020037">
    <property type="term" value="F:heme binding"/>
    <property type="evidence" value="ECO:0007669"/>
    <property type="project" value="InterPro"/>
</dbReference>
<evidence type="ECO:0008006" key="2">
    <source>
        <dbReference type="Google" id="ProtNLM"/>
    </source>
</evidence>
<reference evidence="1" key="1">
    <citation type="submission" date="2018-05" db="EMBL/GenBank/DDBJ databases">
        <authorList>
            <person name="Lanie J.A."/>
            <person name="Ng W.-L."/>
            <person name="Kazmierczak K.M."/>
            <person name="Andrzejewski T.M."/>
            <person name="Davidsen T.M."/>
            <person name="Wayne K.J."/>
            <person name="Tettelin H."/>
            <person name="Glass J.I."/>
            <person name="Rusch D."/>
            <person name="Podicherti R."/>
            <person name="Tsui H.-C.T."/>
            <person name="Winkler M.E."/>
        </authorList>
    </citation>
    <scope>NUCLEOTIDE SEQUENCE</scope>
</reference>
<organism evidence="1">
    <name type="scientific">marine metagenome</name>
    <dbReference type="NCBI Taxonomy" id="408172"/>
    <lineage>
        <taxon>unclassified sequences</taxon>
        <taxon>metagenomes</taxon>
        <taxon>ecological metagenomes</taxon>
    </lineage>
</organism>
<sequence>MPHPTIEWKSVFGVALAVSAIALSLPAPVVAQESDQVTFSKDIAPILQRSCQQCHRPDGVAPMPLVTYEDVQPHAMAMMRRTGIRDRQGTMPPWYVEKDIGIQQYKDDPSLSDEEVAAIATWARNGTPEGDRADLPTPLVFEDALGWRLGEPDLVVSTAEVLVEADAPDWWGDLEGTPIPELTEDRYVASVEIREINDVRESGGRDRATVGGLFVFHHMLFSTRAPGAGSTTWPVHEVGRNPDIFDVDSGQLLRAGSVLVPSSIHMHSNGSDTRAHLEVGFKFHPVGYEPKYRQAGYIVANGSDIDIKPEEGNQELHAYTVLQQNTKIVTFEPHLHAPGDRMCLEAIWGFNVETLVCTGYDHNWVRGYAFADNYQPLLPAGTILHITGYMDNTAANRNIPDPRNWQGAGNRSVANMFIDLGMKLRLSDEQFVEAMAERREALDLGINDHVVGCPLCMVIPN</sequence>
<gene>
    <name evidence="1" type="ORF">METZ01_LOCUS13434</name>
</gene>
<dbReference type="Gene3D" id="1.10.760.10">
    <property type="entry name" value="Cytochrome c-like domain"/>
    <property type="match status" value="1"/>
</dbReference>
<accession>A0A381P149</accession>
<dbReference type="AlphaFoldDB" id="A0A381P149"/>
<name>A0A381P149_9ZZZZ</name>
<proteinExistence type="predicted"/>
<dbReference type="EMBL" id="UINC01000753">
    <property type="protein sequence ID" value="SUZ60580.1"/>
    <property type="molecule type" value="Genomic_DNA"/>
</dbReference>